<feature type="region of interest" description="Disordered" evidence="1">
    <location>
        <begin position="223"/>
        <end position="242"/>
    </location>
</feature>
<accession>B8MPN8</accession>
<protein>
    <recommendedName>
        <fullName evidence="4">Aminoglycoside phosphotransferase domain-containing protein</fullName>
    </recommendedName>
</protein>
<dbReference type="EMBL" id="EQ962658">
    <property type="protein sequence ID" value="EED14477.1"/>
    <property type="molecule type" value="Genomic_DNA"/>
</dbReference>
<name>B8MPN8_TALSN</name>
<dbReference type="HOGENOM" id="CLU_010672_2_0_1"/>
<dbReference type="PhylomeDB" id="B8MPN8"/>
<evidence type="ECO:0000313" key="3">
    <source>
        <dbReference type="Proteomes" id="UP000001745"/>
    </source>
</evidence>
<sequence length="767" mass="88237">MPASHLLYFELDSIQPITEILWLALFLKAEEERRQETELRRQAEDREKQEAELRKQETELRRQAEDREKQEAELRKQAETHTRPTTFRVFIQACHDLLSCPLKAGTPTKSTKGKIPPPTGKYCPTRLRYWSDCPAQQQEIFDAVYTYLQPTEEDALQIFAPLAELHGLSRRFSRRELRSEKDLESYERFAVEDHVHDIIAELCKIPGARQRFQLGNGIMFDNHSNALEEPEDDDETPSTQYSRPDQFCIHRVDGTTNTLLTTVEYKPPHKLRIEDVRSGLRSMEFWKDVVNRNKIPTDKNQKLKYNAEQLVGSVLTQEYHVMIQEGLEYSYITNGLSLILLRIPYDDPSTLYYYPCEPNLDVNLGNPDSFLQPKTAIARVLCLCLMCFHSRIRDQAWRQAARSQLHIWETSFDHTRSQIPNEELQQAPPDSEYTSSEYTSSEHAGSEYLPSSPLSPTKQTRQPSARSRHKCADTETSPQREDMDSSDSDTSPATQGRKRGFSQIISSPPSQRSPTRPTDSTPPSNGQYQQHTSRFCTQRCLLGLQRGGVLDGLCPNVDLHRQGEKRDRHSIDAKQLVQLLKGQLDQDLDHNCTPFGVCGSYGAPFKITCATYGYTIVGKGTTSRLWKEVSREVEVYQVLQKAQGLAVPVFLGAIDLKTIFFLHGAGEIRHMLLMGWAGESIRTTESLALRQEISKSRRQIRELGVVHGDLRFENMLWNDELRRVMIIDFHRSQIDRRPTRQRVGSLKRPPNLNIQTLRSKRPHLLYT</sequence>
<feature type="compositionally biased region" description="Low complexity" evidence="1">
    <location>
        <begin position="431"/>
        <end position="442"/>
    </location>
</feature>
<dbReference type="VEuPathDB" id="FungiDB:TSTA_106870"/>
<feature type="compositionally biased region" description="Low complexity" evidence="1">
    <location>
        <begin position="502"/>
        <end position="524"/>
    </location>
</feature>
<dbReference type="Proteomes" id="UP000001745">
    <property type="component" value="Unassembled WGS sequence"/>
</dbReference>
<dbReference type="SUPFAM" id="SSF56112">
    <property type="entry name" value="Protein kinase-like (PK-like)"/>
    <property type="match status" value="1"/>
</dbReference>
<dbReference type="AlphaFoldDB" id="B8MPN8"/>
<organism evidence="2 3">
    <name type="scientific">Talaromyces stipitatus (strain ATCC 10500 / CBS 375.48 / QM 6759 / NRRL 1006)</name>
    <name type="common">Penicillium stipitatum</name>
    <dbReference type="NCBI Taxonomy" id="441959"/>
    <lineage>
        <taxon>Eukaryota</taxon>
        <taxon>Fungi</taxon>
        <taxon>Dikarya</taxon>
        <taxon>Ascomycota</taxon>
        <taxon>Pezizomycotina</taxon>
        <taxon>Eurotiomycetes</taxon>
        <taxon>Eurotiomycetidae</taxon>
        <taxon>Eurotiales</taxon>
        <taxon>Trichocomaceae</taxon>
        <taxon>Talaromyces</taxon>
        <taxon>Talaromyces sect. Talaromyces</taxon>
    </lineage>
</organism>
<evidence type="ECO:0000313" key="2">
    <source>
        <dbReference type="EMBL" id="EED14477.1"/>
    </source>
</evidence>
<feature type="region of interest" description="Disordered" evidence="1">
    <location>
        <begin position="416"/>
        <end position="530"/>
    </location>
</feature>
<feature type="compositionally biased region" description="Polar residues" evidence="1">
    <location>
        <begin position="452"/>
        <end position="465"/>
    </location>
</feature>
<dbReference type="STRING" id="441959.B8MPN8"/>
<evidence type="ECO:0008006" key="4">
    <source>
        <dbReference type="Google" id="ProtNLM"/>
    </source>
</evidence>
<dbReference type="eggNOG" id="ENOG502SJ0M">
    <property type="taxonomic scope" value="Eukaryota"/>
</dbReference>
<feature type="compositionally biased region" description="Basic and acidic residues" evidence="1">
    <location>
        <begin position="470"/>
        <end position="483"/>
    </location>
</feature>
<dbReference type="OrthoDB" id="2156052at2759"/>
<dbReference type="Pfam" id="PF06293">
    <property type="entry name" value="Kdo"/>
    <property type="match status" value="1"/>
</dbReference>
<gene>
    <name evidence="2" type="ORF">TSTA_106870</name>
</gene>
<dbReference type="GeneID" id="8103587"/>
<feature type="region of interest" description="Disordered" evidence="1">
    <location>
        <begin position="37"/>
        <end position="80"/>
    </location>
</feature>
<reference evidence="3" key="1">
    <citation type="journal article" date="2015" name="Genome Announc.">
        <title>Genome sequence of the AIDS-associated pathogen Penicillium marneffei (ATCC18224) and its near taxonomic relative Talaromyces stipitatus (ATCC10500).</title>
        <authorList>
            <person name="Nierman W.C."/>
            <person name="Fedorova-Abrams N.D."/>
            <person name="Andrianopoulos A."/>
        </authorList>
    </citation>
    <scope>NUCLEOTIDE SEQUENCE [LARGE SCALE GENOMIC DNA]</scope>
    <source>
        <strain evidence="3">ATCC 10500 / CBS 375.48 / QM 6759 / NRRL 1006</strain>
    </source>
</reference>
<dbReference type="InParanoid" id="B8MPN8"/>
<evidence type="ECO:0000256" key="1">
    <source>
        <dbReference type="SAM" id="MobiDB-lite"/>
    </source>
</evidence>
<dbReference type="InterPro" id="IPR011009">
    <property type="entry name" value="Kinase-like_dom_sf"/>
</dbReference>
<dbReference type="Gene3D" id="1.10.510.10">
    <property type="entry name" value="Transferase(Phosphotransferase) domain 1"/>
    <property type="match status" value="1"/>
</dbReference>
<dbReference type="OMA" id="RPMNFWQ"/>
<proteinExistence type="predicted"/>
<dbReference type="RefSeq" id="XP_002486715.1">
    <property type="nucleotide sequence ID" value="XM_002486670.1"/>
</dbReference>
<keyword evidence="3" id="KW-1185">Reference proteome</keyword>